<dbReference type="Proteomes" id="UP000242913">
    <property type="component" value="Unassembled WGS sequence"/>
</dbReference>
<evidence type="ECO:0000313" key="2">
    <source>
        <dbReference type="EMBL" id="OZC09569.1"/>
    </source>
</evidence>
<evidence type="ECO:0000313" key="3">
    <source>
        <dbReference type="Proteomes" id="UP000242913"/>
    </source>
</evidence>
<feature type="compositionally biased region" description="Basic and acidic residues" evidence="1">
    <location>
        <begin position="29"/>
        <end position="41"/>
    </location>
</feature>
<accession>A0A238BW72</accession>
<protein>
    <submittedName>
        <fullName evidence="2">Uncharacterized protein</fullName>
    </submittedName>
</protein>
<reference evidence="2 3" key="1">
    <citation type="submission" date="2015-12" db="EMBL/GenBank/DDBJ databases">
        <title>Draft genome of the nematode, Onchocerca flexuosa.</title>
        <authorList>
            <person name="Mitreva M."/>
        </authorList>
    </citation>
    <scope>NUCLEOTIDE SEQUENCE [LARGE SCALE GENOMIC DNA]</scope>
    <source>
        <strain evidence="2">Red Deer</strain>
    </source>
</reference>
<dbReference type="EMBL" id="KZ269992">
    <property type="protein sequence ID" value="OZC09569.1"/>
    <property type="molecule type" value="Genomic_DNA"/>
</dbReference>
<name>A0A238BW72_9BILA</name>
<dbReference type="AlphaFoldDB" id="A0A238BW72"/>
<evidence type="ECO:0000256" key="1">
    <source>
        <dbReference type="SAM" id="MobiDB-lite"/>
    </source>
</evidence>
<proteinExistence type="predicted"/>
<feature type="region of interest" description="Disordered" evidence="1">
    <location>
        <begin position="1"/>
        <end position="47"/>
    </location>
</feature>
<feature type="compositionally biased region" description="Basic and acidic residues" evidence="1">
    <location>
        <begin position="1"/>
        <end position="11"/>
    </location>
</feature>
<organism evidence="2 3">
    <name type="scientific">Onchocerca flexuosa</name>
    <dbReference type="NCBI Taxonomy" id="387005"/>
    <lineage>
        <taxon>Eukaryota</taxon>
        <taxon>Metazoa</taxon>
        <taxon>Ecdysozoa</taxon>
        <taxon>Nematoda</taxon>
        <taxon>Chromadorea</taxon>
        <taxon>Rhabditida</taxon>
        <taxon>Spirurina</taxon>
        <taxon>Spiruromorpha</taxon>
        <taxon>Filarioidea</taxon>
        <taxon>Onchocercidae</taxon>
        <taxon>Onchocerca</taxon>
    </lineage>
</organism>
<gene>
    <name evidence="2" type="ORF">X798_03261</name>
</gene>
<sequence>MIMMEEREVKMGKKRGQKITDDETGYGSKIREILRNSEKKYSSQSSN</sequence>
<keyword evidence="3" id="KW-1185">Reference proteome</keyword>